<sequence length="110" mass="12667">MYLASYTCDNCSYIEYPEDPNHADESELVPVEERKMLCLADIWFGSVKTAEKVIQTGYHCTMITKTAHIQSPKKVVDDTMQDFPGITWIVIECTTEELNYKLMCIGQKYN</sequence>
<keyword evidence="2" id="KW-1185">Reference proteome</keyword>
<evidence type="ECO:0000313" key="1">
    <source>
        <dbReference type="EMBL" id="OEU07290.1"/>
    </source>
</evidence>
<dbReference type="Proteomes" id="UP000095751">
    <property type="component" value="Unassembled WGS sequence"/>
</dbReference>
<evidence type="ECO:0000313" key="2">
    <source>
        <dbReference type="Proteomes" id="UP000095751"/>
    </source>
</evidence>
<dbReference type="EMBL" id="KV784386">
    <property type="protein sequence ID" value="OEU07290.1"/>
    <property type="molecule type" value="Genomic_DNA"/>
</dbReference>
<dbReference type="AlphaFoldDB" id="A0A1E7EMX6"/>
<accession>A0A1E7EMX6</accession>
<gene>
    <name evidence="1" type="ORF">FRACYDRAFT_251072</name>
</gene>
<proteinExistence type="predicted"/>
<reference evidence="1 2" key="1">
    <citation type="submission" date="2016-09" db="EMBL/GenBank/DDBJ databases">
        <title>Extensive genetic diversity and differential bi-allelic expression allows diatom success in the polar Southern Ocean.</title>
        <authorList>
            <consortium name="DOE Joint Genome Institute"/>
            <person name="Mock T."/>
            <person name="Otillar R.P."/>
            <person name="Strauss J."/>
            <person name="Dupont C."/>
            <person name="Frickenhaus S."/>
            <person name="Maumus F."/>
            <person name="Mcmullan M."/>
            <person name="Sanges R."/>
            <person name="Schmutz J."/>
            <person name="Toseland A."/>
            <person name="Valas R."/>
            <person name="Veluchamy A."/>
            <person name="Ward B.J."/>
            <person name="Allen A."/>
            <person name="Barry K."/>
            <person name="Falciatore A."/>
            <person name="Ferrante M."/>
            <person name="Fortunato A.E."/>
            <person name="Gloeckner G."/>
            <person name="Gruber A."/>
            <person name="Hipkin R."/>
            <person name="Janech M."/>
            <person name="Kroth P."/>
            <person name="Leese F."/>
            <person name="Lindquist E."/>
            <person name="Lyon B.R."/>
            <person name="Martin J."/>
            <person name="Mayer C."/>
            <person name="Parker M."/>
            <person name="Quesneville H."/>
            <person name="Raymond J."/>
            <person name="Uhlig C."/>
            <person name="Valentin K.U."/>
            <person name="Worden A.Z."/>
            <person name="Armbrust E.V."/>
            <person name="Bowler C."/>
            <person name="Green B."/>
            <person name="Moulton V."/>
            <person name="Van Oosterhout C."/>
            <person name="Grigoriev I."/>
        </authorList>
    </citation>
    <scope>NUCLEOTIDE SEQUENCE [LARGE SCALE GENOMIC DNA]</scope>
    <source>
        <strain evidence="1 2">CCMP1102</strain>
    </source>
</reference>
<name>A0A1E7EMX6_9STRA</name>
<protein>
    <submittedName>
        <fullName evidence="1">Uncharacterized protein</fullName>
    </submittedName>
</protein>
<dbReference type="KEGG" id="fcy:FRACYDRAFT_251072"/>
<organism evidence="1 2">
    <name type="scientific">Fragilariopsis cylindrus CCMP1102</name>
    <dbReference type="NCBI Taxonomy" id="635003"/>
    <lineage>
        <taxon>Eukaryota</taxon>
        <taxon>Sar</taxon>
        <taxon>Stramenopiles</taxon>
        <taxon>Ochrophyta</taxon>
        <taxon>Bacillariophyta</taxon>
        <taxon>Bacillariophyceae</taxon>
        <taxon>Bacillariophycidae</taxon>
        <taxon>Bacillariales</taxon>
        <taxon>Bacillariaceae</taxon>
        <taxon>Fragilariopsis</taxon>
    </lineage>
</organism>
<dbReference type="InParanoid" id="A0A1E7EMX6"/>